<gene>
    <name evidence="4" type="ORF">QGN29_05320</name>
</gene>
<feature type="domain" description="EcxA zinc-binding" evidence="2">
    <location>
        <begin position="401"/>
        <end position="714"/>
    </location>
</feature>
<reference evidence="4" key="1">
    <citation type="submission" date="2023-04" db="EMBL/GenBank/DDBJ databases">
        <title>Complete genome sequence of Temperatibacter marinus.</title>
        <authorList>
            <person name="Rong J.-C."/>
            <person name="Yi M.-L."/>
            <person name="Zhao Q."/>
        </authorList>
    </citation>
    <scope>NUCLEOTIDE SEQUENCE</scope>
    <source>
        <strain evidence="4">NBRC 110045</strain>
    </source>
</reference>
<dbReference type="Proteomes" id="UP001268683">
    <property type="component" value="Chromosome"/>
</dbReference>
<keyword evidence="4" id="KW-0378">Hydrolase</keyword>
<dbReference type="InterPro" id="IPR034032">
    <property type="entry name" value="Zn_MMP-like_bac"/>
</dbReference>
<evidence type="ECO:0000256" key="1">
    <source>
        <dbReference type="SAM" id="SignalP"/>
    </source>
</evidence>
<name>A0AA52EHL2_9PROT</name>
<dbReference type="InterPro" id="IPR032534">
    <property type="entry name" value="EcxA_zinc-bd"/>
</dbReference>
<sequence length="828" mass="91756">MKVRNFLVFLCMGLTSLSLQANDFITTIQGLEKKTGLADVYVDHAKGKVYLALDKANDKGVSARYIYAGYMAAGLGSNPVGLDRSAPTKSMIIRFERIADKIVVFVENMDFRASSPSHTEKEAVENSFATSIIWSGKVIAEDPETGKQLIDFSSFLMRDAVGVTARLASRRQGNFRQDMKRSFVMTKEAHAFPINLEFDSWVTFTSAKPGPEVRATTPVPSVVTLKAHTTLMKLPEEGYKKRIADHRAPLITVNYTDMSASLSEDTVVRMARRFRLEKDAAGKVVKPIVFYVDNGAPEPIRSALVEGANWWAKSFEKAGYPGGFRAEVLPEGVHPMDARYNVINWVHRATRGWSYGAAVYDPRTGETLRGVVLLGSLRVRQDIKIFEALAGAGKTGTGDAEDPVEMALMRIRQLSAHEVGHPLGFAHNMAASSYGDRESVMDYPAPYVVLDKEGHLDFSKVYGVGTGKWDDWSVKFLYGDYPKDKSQKEAQASLIKEADLGGLLYVQDGDSRSIASAHPRGAVWDNGQNAIDHLNEVMAVRAKAISTFGEANLRKGERASALQTKFVPLYLYHRYQMAAAAKSLGGIHFVYRSEGDGRKQPVDVKWQEQKRALIALLNTMKPEVLDLDDSTLMALSPTGIDWADPQFNREKFSGKTHALFDHLQAATVAADMTLAALLQPARLNRIHQQSTRLMGHPGIFAVLQDVNNSVFKIMRRQEKRKIQIQLAVADRFINRLADLVYNDAVHQPIRAAARLVLVNIQMRLTNINTIESKYMNTQISDLLSRARTPAVSMPSAPSVPPGSPIGMDGMFDIGVHQACEYQRDNVLN</sequence>
<dbReference type="Pfam" id="PF16313">
    <property type="entry name" value="DUF4953"/>
    <property type="match status" value="1"/>
</dbReference>
<dbReference type="Pfam" id="PF17148">
    <property type="entry name" value="DUF5117"/>
    <property type="match status" value="1"/>
</dbReference>
<dbReference type="EMBL" id="CP123872">
    <property type="protein sequence ID" value="WND03793.1"/>
    <property type="molecule type" value="Genomic_DNA"/>
</dbReference>
<protein>
    <submittedName>
        <fullName evidence="4">Zinc-dependent metalloprotease</fullName>
    </submittedName>
</protein>
<feature type="chain" id="PRO_5041239551" evidence="1">
    <location>
        <begin position="22"/>
        <end position="828"/>
    </location>
</feature>
<dbReference type="RefSeq" id="WP_310799651.1">
    <property type="nucleotide sequence ID" value="NZ_CP123872.1"/>
</dbReference>
<evidence type="ECO:0000313" key="4">
    <source>
        <dbReference type="EMBL" id="WND03793.1"/>
    </source>
</evidence>
<keyword evidence="4" id="KW-0482">Metalloprotease</keyword>
<feature type="signal peptide" evidence="1">
    <location>
        <begin position="1"/>
        <end position="21"/>
    </location>
</feature>
<keyword evidence="4" id="KW-0645">Protease</keyword>
<dbReference type="InterPro" id="IPR033413">
    <property type="entry name" value="DUF5117"/>
</dbReference>
<dbReference type="SUPFAM" id="SSF55486">
    <property type="entry name" value="Metalloproteases ('zincins'), catalytic domain"/>
    <property type="match status" value="1"/>
</dbReference>
<feature type="domain" description="DUF5117" evidence="3">
    <location>
        <begin position="89"/>
        <end position="278"/>
    </location>
</feature>
<proteinExistence type="predicted"/>
<keyword evidence="5" id="KW-1185">Reference proteome</keyword>
<dbReference type="KEGG" id="tmk:QGN29_05320"/>
<accession>A0AA52EHL2</accession>
<evidence type="ECO:0000313" key="5">
    <source>
        <dbReference type="Proteomes" id="UP001268683"/>
    </source>
</evidence>
<dbReference type="CDD" id="cd04276">
    <property type="entry name" value="ZnMc_MMP_like_2"/>
    <property type="match status" value="1"/>
</dbReference>
<evidence type="ECO:0000259" key="2">
    <source>
        <dbReference type="Pfam" id="PF16313"/>
    </source>
</evidence>
<dbReference type="GO" id="GO:0008237">
    <property type="term" value="F:metallopeptidase activity"/>
    <property type="evidence" value="ECO:0007669"/>
    <property type="project" value="UniProtKB-KW"/>
</dbReference>
<dbReference type="PANTHER" id="PTHR38478">
    <property type="entry name" value="PEPTIDASE M1A AND M12B"/>
    <property type="match status" value="1"/>
</dbReference>
<dbReference type="AlphaFoldDB" id="A0AA52EHL2"/>
<dbReference type="PANTHER" id="PTHR38478:SF1">
    <property type="entry name" value="ZINC DEPENDENT METALLOPROTEASE DOMAIN LIPOPROTEIN"/>
    <property type="match status" value="1"/>
</dbReference>
<keyword evidence="1" id="KW-0732">Signal</keyword>
<evidence type="ECO:0000259" key="3">
    <source>
        <dbReference type="Pfam" id="PF17148"/>
    </source>
</evidence>
<organism evidence="4 5">
    <name type="scientific">Temperatibacter marinus</name>
    <dbReference type="NCBI Taxonomy" id="1456591"/>
    <lineage>
        <taxon>Bacteria</taxon>
        <taxon>Pseudomonadati</taxon>
        <taxon>Pseudomonadota</taxon>
        <taxon>Alphaproteobacteria</taxon>
        <taxon>Kordiimonadales</taxon>
        <taxon>Temperatibacteraceae</taxon>
        <taxon>Temperatibacter</taxon>
    </lineage>
</organism>